<organism evidence="2 3">
    <name type="scientific">Araneus ventricosus</name>
    <name type="common">Orbweaver spider</name>
    <name type="synonym">Epeira ventricosa</name>
    <dbReference type="NCBI Taxonomy" id="182803"/>
    <lineage>
        <taxon>Eukaryota</taxon>
        <taxon>Metazoa</taxon>
        <taxon>Ecdysozoa</taxon>
        <taxon>Arthropoda</taxon>
        <taxon>Chelicerata</taxon>
        <taxon>Arachnida</taxon>
        <taxon>Araneae</taxon>
        <taxon>Araneomorphae</taxon>
        <taxon>Entelegynae</taxon>
        <taxon>Araneoidea</taxon>
        <taxon>Araneidae</taxon>
        <taxon>Araneus</taxon>
    </lineage>
</organism>
<feature type="compositionally biased region" description="Basic and acidic residues" evidence="1">
    <location>
        <begin position="63"/>
        <end position="72"/>
    </location>
</feature>
<sequence length="122" mass="13877">MGGNSEEGQGPLRTAMPVKKQIFHLHAVRFRKPWLPLLNDFNPQRHSTNPDELAKVPPILCKNDGRRPKAKSSETLKSLLASTKECLKCAGNEHSENNFVKFPYFNVILIDNQFHGLRTQQL</sequence>
<protein>
    <submittedName>
        <fullName evidence="2">Uncharacterized protein</fullName>
    </submittedName>
</protein>
<feature type="region of interest" description="Disordered" evidence="1">
    <location>
        <begin position="41"/>
        <end position="72"/>
    </location>
</feature>
<proteinExistence type="predicted"/>
<dbReference type="EMBL" id="BGPR01009538">
    <property type="protein sequence ID" value="GBN40670.1"/>
    <property type="molecule type" value="Genomic_DNA"/>
</dbReference>
<comment type="caution">
    <text evidence="2">The sequence shown here is derived from an EMBL/GenBank/DDBJ whole genome shotgun (WGS) entry which is preliminary data.</text>
</comment>
<dbReference type="Proteomes" id="UP000499080">
    <property type="component" value="Unassembled WGS sequence"/>
</dbReference>
<evidence type="ECO:0000313" key="3">
    <source>
        <dbReference type="Proteomes" id="UP000499080"/>
    </source>
</evidence>
<evidence type="ECO:0000313" key="2">
    <source>
        <dbReference type="EMBL" id="GBN40670.1"/>
    </source>
</evidence>
<dbReference type="AlphaFoldDB" id="A0A4Y2NQ43"/>
<reference evidence="2 3" key="1">
    <citation type="journal article" date="2019" name="Sci. Rep.">
        <title>Orb-weaving spider Araneus ventricosus genome elucidates the spidroin gene catalogue.</title>
        <authorList>
            <person name="Kono N."/>
            <person name="Nakamura H."/>
            <person name="Ohtoshi R."/>
            <person name="Moran D.A.P."/>
            <person name="Shinohara A."/>
            <person name="Yoshida Y."/>
            <person name="Fujiwara M."/>
            <person name="Mori M."/>
            <person name="Tomita M."/>
            <person name="Arakawa K."/>
        </authorList>
    </citation>
    <scope>NUCLEOTIDE SEQUENCE [LARGE SCALE GENOMIC DNA]</scope>
</reference>
<accession>A0A4Y2NQ43</accession>
<keyword evidence="3" id="KW-1185">Reference proteome</keyword>
<evidence type="ECO:0000256" key="1">
    <source>
        <dbReference type="SAM" id="MobiDB-lite"/>
    </source>
</evidence>
<gene>
    <name evidence="2" type="ORF">AVEN_128613_1</name>
</gene>
<name>A0A4Y2NQ43_ARAVE</name>